<dbReference type="InterPro" id="IPR001173">
    <property type="entry name" value="Glyco_trans_2-like"/>
</dbReference>
<evidence type="ECO:0000313" key="3">
    <source>
        <dbReference type="Proteomes" id="UP000000493"/>
    </source>
</evidence>
<protein>
    <submittedName>
        <fullName evidence="2">Glycosyl transferase family 2</fullName>
    </submittedName>
</protein>
<dbReference type="AlphaFoldDB" id="A0A7U3ZPJ3"/>
<dbReference type="PANTHER" id="PTHR22916">
    <property type="entry name" value="GLYCOSYLTRANSFERASE"/>
    <property type="match status" value="1"/>
</dbReference>
<name>A0A7U3ZPJ3_RUNSL</name>
<accession>A0A7U3ZPJ3</accession>
<dbReference type="PANTHER" id="PTHR22916:SF3">
    <property type="entry name" value="UDP-GLCNAC:BETAGAL BETA-1,3-N-ACETYLGLUCOSAMINYLTRANSFERASE-LIKE PROTEIN 1"/>
    <property type="match status" value="1"/>
</dbReference>
<keyword evidence="3" id="KW-1185">Reference proteome</keyword>
<feature type="domain" description="Glycosyltransferase 2-like" evidence="1">
    <location>
        <begin position="9"/>
        <end position="161"/>
    </location>
</feature>
<dbReference type="RefSeq" id="WP_013930301.1">
    <property type="nucleotide sequence ID" value="NC_015703.1"/>
</dbReference>
<dbReference type="EMBL" id="CP002859">
    <property type="protein sequence ID" value="AEI51012.1"/>
    <property type="molecule type" value="Genomic_DNA"/>
</dbReference>
<dbReference type="InterPro" id="IPR029044">
    <property type="entry name" value="Nucleotide-diphossugar_trans"/>
</dbReference>
<dbReference type="SUPFAM" id="SSF53448">
    <property type="entry name" value="Nucleotide-diphospho-sugar transferases"/>
    <property type="match status" value="1"/>
</dbReference>
<keyword evidence="2" id="KW-0808">Transferase</keyword>
<dbReference type="Proteomes" id="UP000000493">
    <property type="component" value="Chromosome"/>
</dbReference>
<dbReference type="Gene3D" id="3.90.550.10">
    <property type="entry name" value="Spore Coat Polysaccharide Biosynthesis Protein SpsA, Chain A"/>
    <property type="match status" value="1"/>
</dbReference>
<evidence type="ECO:0000313" key="2">
    <source>
        <dbReference type="EMBL" id="AEI51012.1"/>
    </source>
</evidence>
<dbReference type="CDD" id="cd00761">
    <property type="entry name" value="Glyco_tranf_GTA_type"/>
    <property type="match status" value="1"/>
</dbReference>
<dbReference type="GO" id="GO:0016758">
    <property type="term" value="F:hexosyltransferase activity"/>
    <property type="evidence" value="ECO:0007669"/>
    <property type="project" value="UniProtKB-ARBA"/>
</dbReference>
<reference evidence="3" key="1">
    <citation type="submission" date="2011-06" db="EMBL/GenBank/DDBJ databases">
        <title>The complete genome of chromosome of Runella slithyformis DSM 19594.</title>
        <authorList>
            <consortium name="US DOE Joint Genome Institute (JGI-PGF)"/>
            <person name="Lucas S."/>
            <person name="Han J."/>
            <person name="Lapidus A."/>
            <person name="Bruce D."/>
            <person name="Goodwin L."/>
            <person name="Pitluck S."/>
            <person name="Peters L."/>
            <person name="Kyrpides N."/>
            <person name="Mavromatis K."/>
            <person name="Ivanova N."/>
            <person name="Ovchinnikova G."/>
            <person name="Zhang X."/>
            <person name="Misra M."/>
            <person name="Detter J.C."/>
            <person name="Tapia R."/>
            <person name="Han C."/>
            <person name="Land M."/>
            <person name="Hauser L."/>
            <person name="Markowitz V."/>
            <person name="Cheng J.-F."/>
            <person name="Hugenholtz P."/>
            <person name="Woyke T."/>
            <person name="Wu D."/>
            <person name="Tindall B."/>
            <person name="Faehrich R."/>
            <person name="Brambilla E."/>
            <person name="Klenk H.-P."/>
            <person name="Eisen J.A."/>
        </authorList>
    </citation>
    <scope>NUCLEOTIDE SEQUENCE [LARGE SCALE GENOMIC DNA]</scope>
    <source>
        <strain evidence="3">ATCC 29530 / DSM 19594 / LMG 11500 / NCIMB 11436 / LSU 4</strain>
    </source>
</reference>
<organism evidence="2 3">
    <name type="scientific">Runella slithyformis (strain ATCC 29530 / DSM 19594 / LMG 11500 / NCIMB 11436 / LSU 4)</name>
    <dbReference type="NCBI Taxonomy" id="761193"/>
    <lineage>
        <taxon>Bacteria</taxon>
        <taxon>Pseudomonadati</taxon>
        <taxon>Bacteroidota</taxon>
        <taxon>Cytophagia</taxon>
        <taxon>Cytophagales</taxon>
        <taxon>Spirosomataceae</taxon>
        <taxon>Runella</taxon>
    </lineage>
</organism>
<proteinExistence type="predicted"/>
<reference evidence="2 3" key="2">
    <citation type="journal article" date="2012" name="Stand. Genomic Sci.">
        <title>Complete genome sequence of the aquatic bacterium Runella slithyformis type strain (LSU 4(T)).</title>
        <authorList>
            <person name="Copeland A."/>
            <person name="Zhang X."/>
            <person name="Misra M."/>
            <person name="Lapidus A."/>
            <person name="Nolan M."/>
            <person name="Lucas S."/>
            <person name="Deshpande S."/>
            <person name="Cheng J.F."/>
            <person name="Tapia R."/>
            <person name="Goodwin L.A."/>
            <person name="Pitluck S."/>
            <person name="Liolios K."/>
            <person name="Pagani I."/>
            <person name="Ivanova N."/>
            <person name="Mikhailova N."/>
            <person name="Pati A."/>
            <person name="Chen A."/>
            <person name="Palaniappan K."/>
            <person name="Land M."/>
            <person name="Hauser L."/>
            <person name="Pan C."/>
            <person name="Jeffries C.D."/>
            <person name="Detter J.C."/>
            <person name="Brambilla E.M."/>
            <person name="Rohde M."/>
            <person name="Djao O.D."/>
            <person name="Goker M."/>
            <person name="Sikorski J."/>
            <person name="Tindall B.J."/>
            <person name="Woyke T."/>
            <person name="Bristow J."/>
            <person name="Eisen J.A."/>
            <person name="Markowitz V."/>
            <person name="Hugenholtz P."/>
            <person name="Kyrpides N.C."/>
            <person name="Klenk H.P."/>
            <person name="Mavromatis K."/>
        </authorList>
    </citation>
    <scope>NUCLEOTIDE SEQUENCE [LARGE SCALE GENOMIC DNA]</scope>
    <source>
        <strain evidence="3">ATCC 29530 / DSM 19594 / LMG 11500 / NCIMB 11436 / LSU 4</strain>
    </source>
</reference>
<dbReference type="Pfam" id="PF00535">
    <property type="entry name" value="Glycos_transf_2"/>
    <property type="match status" value="1"/>
</dbReference>
<evidence type="ECO:0000259" key="1">
    <source>
        <dbReference type="Pfam" id="PF00535"/>
    </source>
</evidence>
<dbReference type="KEGG" id="rsi:Runsl_4693"/>
<sequence>MQQAQRLAIVIPAFKKKFLRETLDSLKNQTNKAFSVYIGDDNSPENLWEIIKDFIDELDIIYKKYESNWGAKDLVSHWNRCIDLVKDEDWIWLFSDDDCMNSNCVESFYQFIKKNPDKDLIHFNVKVIDSSSKEIMAYRALNNFPSNMTGSEFFKAKILHKIHSYVIEYVFKRQLIDSYGKFINFDLAWCSDDATWINFAQSTGISTIEGVYVRWRLSDINISSIKSDSKIVIRKLEAKLNYFIWIKSLFKTFPIDNLSIIKWFYLEIIGNQSLSIFYKIRVSFKYTKKLFGYRYAFLANLYILQKEVRIAIGSFLNYL</sequence>
<gene>
    <name evidence="2" type="ordered locus">Runsl_4693</name>
</gene>